<dbReference type="Gene3D" id="2.102.10.10">
    <property type="entry name" value="Rieske [2Fe-2S] iron-sulphur domain"/>
    <property type="match status" value="1"/>
</dbReference>
<keyword evidence="9" id="KW-1185">Reference proteome</keyword>
<dbReference type="PANTHER" id="PTHR43756">
    <property type="entry name" value="CHOLINE MONOOXYGENASE, CHLOROPLASTIC"/>
    <property type="match status" value="1"/>
</dbReference>
<protein>
    <submittedName>
        <fullName evidence="8">Aromatic ring-hydroxylating dioxygenase subunit alpha</fullName>
        <ecNumber evidence="8">1.14.13.-</ecNumber>
    </submittedName>
</protein>
<keyword evidence="4 8" id="KW-0560">Oxidoreductase</keyword>
<dbReference type="InterPro" id="IPR017941">
    <property type="entry name" value="Rieske_2Fe-2S"/>
</dbReference>
<dbReference type="SUPFAM" id="SSF55961">
    <property type="entry name" value="Bet v1-like"/>
    <property type="match status" value="1"/>
</dbReference>
<keyword evidence="8" id="KW-0223">Dioxygenase</keyword>
<dbReference type="InterPro" id="IPR001663">
    <property type="entry name" value="Rng_hydr_dOase-A"/>
</dbReference>
<dbReference type="PROSITE" id="PS51296">
    <property type="entry name" value="RIESKE"/>
    <property type="match status" value="1"/>
</dbReference>
<keyword evidence="3" id="KW-0479">Metal-binding</keyword>
<evidence type="ECO:0000256" key="4">
    <source>
        <dbReference type="ARBA" id="ARBA00023002"/>
    </source>
</evidence>
<comment type="caution">
    <text evidence="8">The sequence shown here is derived from an EMBL/GenBank/DDBJ whole genome shotgun (WGS) entry which is preliminary data.</text>
</comment>
<feature type="domain" description="Rieske" evidence="7">
    <location>
        <begin position="49"/>
        <end position="156"/>
    </location>
</feature>
<comment type="cofactor">
    <cofactor evidence="1">
        <name>Fe cation</name>
        <dbReference type="ChEBI" id="CHEBI:24875"/>
    </cofactor>
</comment>
<dbReference type="EMBL" id="JBHSKF010000005">
    <property type="protein sequence ID" value="MFC5288228.1"/>
    <property type="molecule type" value="Genomic_DNA"/>
</dbReference>
<gene>
    <name evidence="8" type="ORF">ACFPM7_14300</name>
</gene>
<dbReference type="Pfam" id="PF00848">
    <property type="entry name" value="Ring_hydroxyl_A"/>
    <property type="match status" value="1"/>
</dbReference>
<evidence type="ECO:0000256" key="5">
    <source>
        <dbReference type="ARBA" id="ARBA00023004"/>
    </source>
</evidence>
<name>A0ABW0EPH5_9PSEU</name>
<evidence type="ECO:0000259" key="7">
    <source>
        <dbReference type="PROSITE" id="PS51296"/>
    </source>
</evidence>
<dbReference type="SUPFAM" id="SSF50022">
    <property type="entry name" value="ISP domain"/>
    <property type="match status" value="1"/>
</dbReference>
<dbReference type="PRINTS" id="PR00090">
    <property type="entry name" value="RNGDIOXGNASE"/>
</dbReference>
<evidence type="ECO:0000256" key="1">
    <source>
        <dbReference type="ARBA" id="ARBA00001962"/>
    </source>
</evidence>
<dbReference type="PANTHER" id="PTHR43756:SF5">
    <property type="entry name" value="CHOLINE MONOOXYGENASE, CHLOROPLASTIC"/>
    <property type="match status" value="1"/>
</dbReference>
<evidence type="ECO:0000313" key="8">
    <source>
        <dbReference type="EMBL" id="MFC5288228.1"/>
    </source>
</evidence>
<sequence>MTDSMFDLISEQDGERSYFDTGGRGRSHAFYTGEEQYRLEMEKIYGKRWLPVDHVSRFKEKGQYATLNIGTSSILLINGDNGIQAFHNYCRHRGYKLVEEAQGKRQSVVCIYHCWVYDRNGALKSLNGTYLDHFFDKEKNGLLKIRTEVRYGMVFVCFAGDDAPDLDETLGEFGKFAEVYDLDKLECVQSKDYPVASNWKLVAHNVNESLHFPTAHKDLHKITDFDDAGTYTLEGDIVGAWQQIREKFNSVSMTGLSNREPMPNIPPGDLKKINWISIMPNLLFGFTADYVMAQWVWPESPGTCTVRHFWLFHPNETAKPDFSHEAVFALWDKANYEDWELCERTHRGLSNPMWVPGQLSFDEEVVAQIDGWVAKHTCDAAESGTEK</sequence>
<dbReference type="InterPro" id="IPR036922">
    <property type="entry name" value="Rieske_2Fe-2S_sf"/>
</dbReference>
<evidence type="ECO:0000256" key="3">
    <source>
        <dbReference type="ARBA" id="ARBA00022723"/>
    </source>
</evidence>
<dbReference type="Proteomes" id="UP001596157">
    <property type="component" value="Unassembled WGS sequence"/>
</dbReference>
<dbReference type="EC" id="1.14.13.-" evidence="8"/>
<evidence type="ECO:0000313" key="9">
    <source>
        <dbReference type="Proteomes" id="UP001596157"/>
    </source>
</evidence>
<dbReference type="Gene3D" id="3.90.380.10">
    <property type="entry name" value="Naphthalene 1,2-dioxygenase Alpha Subunit, Chain A, domain 1"/>
    <property type="match status" value="1"/>
</dbReference>
<keyword evidence="6" id="KW-0411">Iron-sulfur</keyword>
<organism evidence="8 9">
    <name type="scientific">Actinokineospora guangxiensis</name>
    <dbReference type="NCBI Taxonomy" id="1490288"/>
    <lineage>
        <taxon>Bacteria</taxon>
        <taxon>Bacillati</taxon>
        <taxon>Actinomycetota</taxon>
        <taxon>Actinomycetes</taxon>
        <taxon>Pseudonocardiales</taxon>
        <taxon>Pseudonocardiaceae</taxon>
        <taxon>Actinokineospora</taxon>
    </lineage>
</organism>
<dbReference type="CDD" id="cd03469">
    <property type="entry name" value="Rieske_RO_Alpha_N"/>
    <property type="match status" value="1"/>
</dbReference>
<evidence type="ECO:0000256" key="6">
    <source>
        <dbReference type="ARBA" id="ARBA00023014"/>
    </source>
</evidence>
<evidence type="ECO:0000256" key="2">
    <source>
        <dbReference type="ARBA" id="ARBA00022714"/>
    </source>
</evidence>
<dbReference type="Pfam" id="PF00355">
    <property type="entry name" value="Rieske"/>
    <property type="match status" value="1"/>
</dbReference>
<proteinExistence type="predicted"/>
<accession>A0ABW0EPH5</accession>
<dbReference type="RefSeq" id="WP_378247954.1">
    <property type="nucleotide sequence ID" value="NZ_JBHSKF010000005.1"/>
</dbReference>
<dbReference type="GO" id="GO:0051213">
    <property type="term" value="F:dioxygenase activity"/>
    <property type="evidence" value="ECO:0007669"/>
    <property type="project" value="UniProtKB-KW"/>
</dbReference>
<keyword evidence="2" id="KW-0001">2Fe-2S</keyword>
<reference evidence="9" key="1">
    <citation type="journal article" date="2019" name="Int. J. Syst. Evol. Microbiol.">
        <title>The Global Catalogue of Microorganisms (GCM) 10K type strain sequencing project: providing services to taxonomists for standard genome sequencing and annotation.</title>
        <authorList>
            <consortium name="The Broad Institute Genomics Platform"/>
            <consortium name="The Broad Institute Genome Sequencing Center for Infectious Disease"/>
            <person name="Wu L."/>
            <person name="Ma J."/>
        </authorList>
    </citation>
    <scope>NUCLEOTIDE SEQUENCE [LARGE SCALE GENOMIC DNA]</scope>
    <source>
        <strain evidence="9">CCUG 59778</strain>
    </source>
</reference>
<keyword evidence="5" id="KW-0408">Iron</keyword>
<dbReference type="InterPro" id="IPR015879">
    <property type="entry name" value="Ring_hydroxy_dOase_asu_C_dom"/>
</dbReference>